<comment type="caution">
    <text evidence="6">The sequence shown here is derived from an EMBL/GenBank/DDBJ whole genome shotgun (WGS) entry which is preliminary data.</text>
</comment>
<feature type="region of interest" description="Disordered" evidence="5">
    <location>
        <begin position="1"/>
        <end position="25"/>
    </location>
</feature>
<organism evidence="6 7">
    <name type="scientific">Forsythia ovata</name>
    <dbReference type="NCBI Taxonomy" id="205694"/>
    <lineage>
        <taxon>Eukaryota</taxon>
        <taxon>Viridiplantae</taxon>
        <taxon>Streptophyta</taxon>
        <taxon>Embryophyta</taxon>
        <taxon>Tracheophyta</taxon>
        <taxon>Spermatophyta</taxon>
        <taxon>Magnoliopsida</taxon>
        <taxon>eudicotyledons</taxon>
        <taxon>Gunneridae</taxon>
        <taxon>Pentapetalae</taxon>
        <taxon>asterids</taxon>
        <taxon>lamiids</taxon>
        <taxon>Lamiales</taxon>
        <taxon>Oleaceae</taxon>
        <taxon>Forsythieae</taxon>
        <taxon>Forsythia</taxon>
    </lineage>
</organism>
<evidence type="ECO:0000256" key="4">
    <source>
        <dbReference type="SAM" id="Coils"/>
    </source>
</evidence>
<dbReference type="EMBL" id="JBFOLJ010000003">
    <property type="protein sequence ID" value="KAL2550607.1"/>
    <property type="molecule type" value="Genomic_DNA"/>
</dbReference>
<comment type="catalytic activity">
    <reaction evidence="1">
        <text>S-ubiquitinyl-[E2 ubiquitin-conjugating enzyme]-L-cysteine + [acceptor protein]-L-lysine = [E2 ubiquitin-conjugating enzyme]-L-cysteine + N(6)-ubiquitinyl-[acceptor protein]-L-lysine.</text>
        <dbReference type="EC" id="2.3.2.27"/>
    </reaction>
</comment>
<evidence type="ECO:0000256" key="1">
    <source>
        <dbReference type="ARBA" id="ARBA00000900"/>
    </source>
</evidence>
<keyword evidence="3" id="KW-0833">Ubl conjugation pathway</keyword>
<evidence type="ECO:0000256" key="5">
    <source>
        <dbReference type="SAM" id="MobiDB-lite"/>
    </source>
</evidence>
<gene>
    <name evidence="6" type="ORF">Fot_12137</name>
</gene>
<evidence type="ECO:0000256" key="3">
    <source>
        <dbReference type="ARBA" id="ARBA00022786"/>
    </source>
</evidence>
<keyword evidence="4" id="KW-0175">Coiled coil</keyword>
<evidence type="ECO:0000313" key="7">
    <source>
        <dbReference type="Proteomes" id="UP001604277"/>
    </source>
</evidence>
<dbReference type="PANTHER" id="PTHR45647:SF56">
    <property type="entry name" value="U-BOX DOMAIN-CONTAINING PROTEIN 50-RELATED"/>
    <property type="match status" value="1"/>
</dbReference>
<feature type="coiled-coil region" evidence="4">
    <location>
        <begin position="233"/>
        <end position="267"/>
    </location>
</feature>
<name>A0ABD1WM32_9LAMI</name>
<dbReference type="Proteomes" id="UP001604277">
    <property type="component" value="Unassembled WGS sequence"/>
</dbReference>
<sequence length="346" mass="39301">MSQAESTNIHMEASHPNSVLSETAHSAVHLSDARENGVVLLEDKFLGQETPLTIDQIDLLREQQKILSGEVALHTIALKRLSEEAAQILGKSISKQIADSIVHSNDKKDNFEESQSGAERIEVLKLKIQRAEDAIQLNRKEANVNKERRAKAEWAISLCNTRAMELEVCINEEVLKNADLKKQIDSRKFELFDLQGEVEEKRSKLNSILELQRELLNKLQLSSSAKSRAEVQLEKAVQTRTNMVREIEELRGQRDVIQRRIEFCREKDAISSADRMDTSSFDYREFNAAEIRAATEDFSEGLRLKSRGQLTNVYKGRINHMTVAIKMYNSTNAPSHEAFTAKVLLE</sequence>
<accession>A0ABD1WM32</accession>
<dbReference type="EC" id="2.3.2.27" evidence="2"/>
<proteinExistence type="predicted"/>
<reference evidence="7" key="1">
    <citation type="submission" date="2024-07" db="EMBL/GenBank/DDBJ databases">
        <title>Two chromosome-level genome assemblies of Korean endemic species Abeliophyllum distichum and Forsythia ovata (Oleaceae).</title>
        <authorList>
            <person name="Jang H."/>
        </authorList>
    </citation>
    <scope>NUCLEOTIDE SEQUENCE [LARGE SCALE GENOMIC DNA]</scope>
</reference>
<evidence type="ECO:0000313" key="6">
    <source>
        <dbReference type="EMBL" id="KAL2550607.1"/>
    </source>
</evidence>
<dbReference type="GO" id="GO:0061630">
    <property type="term" value="F:ubiquitin protein ligase activity"/>
    <property type="evidence" value="ECO:0007669"/>
    <property type="project" value="UniProtKB-EC"/>
</dbReference>
<feature type="compositionally biased region" description="Polar residues" evidence="5">
    <location>
        <begin position="1"/>
        <end position="24"/>
    </location>
</feature>
<evidence type="ECO:0000256" key="2">
    <source>
        <dbReference type="ARBA" id="ARBA00012483"/>
    </source>
</evidence>
<dbReference type="PANTHER" id="PTHR45647">
    <property type="entry name" value="OS02G0152300 PROTEIN"/>
    <property type="match status" value="1"/>
</dbReference>
<protein>
    <recommendedName>
        <fullName evidence="2">RING-type E3 ubiquitin transferase</fullName>
        <ecNumber evidence="2">2.3.2.27</ecNumber>
    </recommendedName>
</protein>
<dbReference type="Gene3D" id="3.30.200.20">
    <property type="entry name" value="Phosphorylase Kinase, domain 1"/>
    <property type="match status" value="1"/>
</dbReference>
<dbReference type="AlphaFoldDB" id="A0ABD1WM32"/>
<keyword evidence="7" id="KW-1185">Reference proteome</keyword>
<dbReference type="InterPro" id="IPR051348">
    <property type="entry name" value="U-box_ubiquitin_ligases"/>
</dbReference>